<feature type="domain" description="S1 motif" evidence="4">
    <location>
        <begin position="48"/>
        <end position="117"/>
    </location>
</feature>
<reference evidence="5 6" key="1">
    <citation type="submission" date="2019-10" db="EMBL/GenBank/DDBJ databases">
        <title>A novel species.</title>
        <authorList>
            <person name="Gao J."/>
        </authorList>
    </citation>
    <scope>NUCLEOTIDE SEQUENCE [LARGE SCALE GENOMIC DNA]</scope>
    <source>
        <strain evidence="5 6">QMT-28</strain>
    </source>
</reference>
<dbReference type="SMART" id="SM00316">
    <property type="entry name" value="S1"/>
    <property type="match status" value="1"/>
</dbReference>
<dbReference type="GO" id="GO:0006412">
    <property type="term" value="P:translation"/>
    <property type="evidence" value="ECO:0007669"/>
    <property type="project" value="TreeGrafter"/>
</dbReference>
<name>A0A5Q0LPP3_9ACTN</name>
<dbReference type="AlphaFoldDB" id="A0A5Q0LPP3"/>
<gene>
    <name evidence="5" type="ORF">GFH48_01470</name>
</gene>
<keyword evidence="3" id="KW-0687">Ribonucleoprotein</keyword>
<dbReference type="SUPFAM" id="SSF50249">
    <property type="entry name" value="Nucleic acid-binding proteins"/>
    <property type="match status" value="1"/>
</dbReference>
<dbReference type="PANTHER" id="PTHR10724:SF7">
    <property type="entry name" value="SMALL RIBOSOMAL SUBUNIT PROTEIN BS1C"/>
    <property type="match status" value="1"/>
</dbReference>
<dbReference type="Pfam" id="PF00575">
    <property type="entry name" value="S1"/>
    <property type="match status" value="1"/>
</dbReference>
<evidence type="ECO:0000256" key="1">
    <source>
        <dbReference type="ARBA" id="ARBA00006767"/>
    </source>
</evidence>
<dbReference type="GO" id="GO:0003735">
    <property type="term" value="F:structural constituent of ribosome"/>
    <property type="evidence" value="ECO:0007669"/>
    <property type="project" value="TreeGrafter"/>
</dbReference>
<dbReference type="PROSITE" id="PS50126">
    <property type="entry name" value="S1"/>
    <property type="match status" value="1"/>
</dbReference>
<dbReference type="InterPro" id="IPR012340">
    <property type="entry name" value="NA-bd_OB-fold"/>
</dbReference>
<accession>A0A5Q0LPP3</accession>
<organism evidence="5 6">
    <name type="scientific">Streptomyces fagopyri</name>
    <dbReference type="NCBI Taxonomy" id="2662397"/>
    <lineage>
        <taxon>Bacteria</taxon>
        <taxon>Bacillati</taxon>
        <taxon>Actinomycetota</taxon>
        <taxon>Actinomycetes</taxon>
        <taxon>Kitasatosporales</taxon>
        <taxon>Streptomycetaceae</taxon>
        <taxon>Streptomyces</taxon>
    </lineage>
</organism>
<dbReference type="GO" id="GO:0003729">
    <property type="term" value="F:mRNA binding"/>
    <property type="evidence" value="ECO:0007669"/>
    <property type="project" value="TreeGrafter"/>
</dbReference>
<comment type="similarity">
    <text evidence="1">Belongs to the bacterial ribosomal protein bS1 family.</text>
</comment>
<keyword evidence="2" id="KW-0689">Ribosomal protein</keyword>
<evidence type="ECO:0000313" key="5">
    <source>
        <dbReference type="EMBL" id="QFZ78489.1"/>
    </source>
</evidence>
<dbReference type="EMBL" id="CP045643">
    <property type="protein sequence ID" value="QFZ78489.1"/>
    <property type="molecule type" value="Genomic_DNA"/>
</dbReference>
<dbReference type="Gene3D" id="2.40.50.140">
    <property type="entry name" value="Nucleic acid-binding proteins"/>
    <property type="match status" value="1"/>
</dbReference>
<dbReference type="InterPro" id="IPR003029">
    <property type="entry name" value="S1_domain"/>
</dbReference>
<protein>
    <submittedName>
        <fullName evidence="5">S1 RNA-binding domain-containing protein</fullName>
    </submittedName>
</protein>
<dbReference type="CDD" id="cd00164">
    <property type="entry name" value="S1_like"/>
    <property type="match status" value="1"/>
</dbReference>
<dbReference type="Proteomes" id="UP000326179">
    <property type="component" value="Chromosome"/>
</dbReference>
<dbReference type="PANTHER" id="PTHR10724">
    <property type="entry name" value="30S RIBOSOMAL PROTEIN S1"/>
    <property type="match status" value="1"/>
</dbReference>
<dbReference type="InterPro" id="IPR050437">
    <property type="entry name" value="Ribos_protein_bS1-like"/>
</dbReference>
<evidence type="ECO:0000256" key="3">
    <source>
        <dbReference type="ARBA" id="ARBA00023274"/>
    </source>
</evidence>
<evidence type="ECO:0000256" key="2">
    <source>
        <dbReference type="ARBA" id="ARBA00022980"/>
    </source>
</evidence>
<evidence type="ECO:0000259" key="4">
    <source>
        <dbReference type="PROSITE" id="PS50126"/>
    </source>
</evidence>
<evidence type="ECO:0000313" key="6">
    <source>
        <dbReference type="Proteomes" id="UP000326179"/>
    </source>
</evidence>
<dbReference type="KEGG" id="sfy:GFH48_01470"/>
<keyword evidence="6" id="KW-1185">Reference proteome</keyword>
<sequence length="124" mass="13961">MPGRSPKPEARDVCCSRRRREKLPIWARVPREAGSSRCPRPTEGTRWPKTLRGQVTKVVLFGVFVQVAEGIEGLVLLRELTRVSVGTPSAVLQVGDEVMVVVTEIHRQRRRPALSRREGSPDLR</sequence>
<proteinExistence type="inferred from homology"/>
<dbReference type="GO" id="GO:0022627">
    <property type="term" value="C:cytosolic small ribosomal subunit"/>
    <property type="evidence" value="ECO:0007669"/>
    <property type="project" value="TreeGrafter"/>
</dbReference>